<dbReference type="EMBL" id="MW046426">
    <property type="protein sequence ID" value="QTE03809.1"/>
    <property type="molecule type" value="Genomic_DNA"/>
</dbReference>
<reference evidence="7" key="2">
    <citation type="journal article" date="2022" name="Gigascience">
        <title>Parvovirus dark matter in the cloaca of wild birds.</title>
        <authorList>
            <person name="Dai Z."/>
            <person name="Wang H."/>
            <person name="Wu H."/>
            <person name="Zhang Q."/>
            <person name="Ji L."/>
            <person name="Wang X."/>
            <person name="Shen Q."/>
            <person name="Yang S."/>
            <person name="Ma X."/>
            <person name="Shan T."/>
            <person name="Zhang W."/>
        </authorList>
    </citation>
    <scope>NUCLEOTIDE SEQUENCE</scope>
    <source>
        <strain evidence="7">Dar170par05</strain>
    </source>
</reference>
<feature type="region of interest" description="Disordered" evidence="5">
    <location>
        <begin position="236"/>
        <end position="375"/>
    </location>
</feature>
<sequence>MADIELEELTLIIDDVLEELDDETLYQLTGHGEVSEGMEVDAAEEEVNVNEMNTGVRRRFNPTEPFQRLQIEDLPRAERGRVMDYIFQSALRQPMHMREQFVSKALAAAGVALTASAGAAAISRIKEKGLTLPGSDYVGPGNDIKVDAERHGADVVAKEHDVEYDKLIEKAQLGQITQEQFEYEVHRLDAKAILDFEKDFAESGNWQSFIGKYGLMFKKSVEGKLGRVLYPPYRRDKDKAEKDKPLVENKVDSMPPPGKKQTPTEEEEPPKKKQAKAKDWKAIRKINESRKLNKELVKATEDAEKQDAERQSGGSSTSTSSPQTSTMGDRREEEQQSSQGTEEAMDTSGATDADVGATRAGGHGGGAPQGHKGAGAGKLRMYRAPKVNSTSRVYSHVYTGRTWGLQWKRDSAAYISADKTLNGTEHLVLTSMNYLPVDCLGFYMTGAEYNDLPWHCSVRSVHVKVDLLGITSSFETGSSVSNTASTTFYADMYKSIGLNMQYPLKPVKPAFTGATMAVASTSAPQPADIQAWNTALPTENNQSYTIPATMLPIESPLYAQIGFFDVSYGTGQGTTPEYDYFFRHSPMVLDGHVTKFNAHEAVGTNIISYSYTPKDGTVKRPMSAKPLIRGLSANHTNNAVYTHSYMTMPADNINPTLNTINLVPWSGVEDTTSNAVGGFDNLYIGEARPRWDTEHRMQFIEKVNARGDYWSTPHEAHPEQPSVTFGLAPVYANAPGSTNNNAINCCATFRVQTFIEIIEHRDYFNYQGARLLPHTNSYASIYGANNAQGNYLSTQHYTTAKAQFPTGAFNLTTAVPTFIESKEAPKHVIREGIPTEGPVTRSKAKSKVFGK</sequence>
<keyword evidence="2" id="KW-1140">T=1 icosahedral capsid protein</keyword>
<keyword evidence="4" id="KW-0946">Virion</keyword>
<dbReference type="InterPro" id="IPR016184">
    <property type="entry name" value="Capsid/spike_ssDNA_virus"/>
</dbReference>
<proteinExistence type="predicted"/>
<feature type="compositionally biased region" description="Basic and acidic residues" evidence="5">
    <location>
        <begin position="276"/>
        <end position="310"/>
    </location>
</feature>
<evidence type="ECO:0000256" key="5">
    <source>
        <dbReference type="SAM" id="MobiDB-lite"/>
    </source>
</evidence>
<reference evidence="7" key="1">
    <citation type="submission" date="2020-09" db="EMBL/GenBank/DDBJ databases">
        <authorList>
            <person name="Dai Z."/>
            <person name="Yang S."/>
            <person name="Zhang W."/>
        </authorList>
    </citation>
    <scope>NUCLEOTIDE SEQUENCE</scope>
    <source>
        <strain evidence="7">Dar170par05</strain>
    </source>
</reference>
<keyword evidence="3" id="KW-0167">Capsid protein</keyword>
<organism evidence="7">
    <name type="scientific">Phoenicurus auroreus ambidensovirus</name>
    <dbReference type="NCBI Taxonomy" id="2794456"/>
    <lineage>
        <taxon>Viruses</taxon>
        <taxon>Monodnaviria</taxon>
        <taxon>Shotokuvirae</taxon>
        <taxon>Cossaviricota</taxon>
        <taxon>Quintoviricetes</taxon>
        <taxon>Piccovirales</taxon>
        <taxon>Parvoviridae</taxon>
        <taxon>Densovirinae</taxon>
        <taxon>Ambidensovirus</taxon>
    </lineage>
</organism>
<evidence type="ECO:0000256" key="3">
    <source>
        <dbReference type="ARBA" id="ARBA00022561"/>
    </source>
</evidence>
<evidence type="ECO:0000259" key="6">
    <source>
        <dbReference type="Pfam" id="PF08398"/>
    </source>
</evidence>
<accession>A0A8A4XDS4</accession>
<evidence type="ECO:0000313" key="7">
    <source>
        <dbReference type="EMBL" id="QTE03809.1"/>
    </source>
</evidence>
<evidence type="ECO:0000256" key="2">
    <source>
        <dbReference type="ARBA" id="ARBA00022431"/>
    </source>
</evidence>
<evidence type="ECO:0000256" key="4">
    <source>
        <dbReference type="ARBA" id="ARBA00022844"/>
    </source>
</evidence>
<evidence type="ECO:0000256" key="1">
    <source>
        <dbReference type="ARBA" id="ARBA00004328"/>
    </source>
</evidence>
<comment type="subcellular location">
    <subcellularLocation>
        <location evidence="1">Virion</location>
    </subcellularLocation>
</comment>
<dbReference type="Pfam" id="PF02336">
    <property type="entry name" value="Denso_VP4"/>
    <property type="match status" value="1"/>
</dbReference>
<feature type="compositionally biased region" description="Gly residues" evidence="5">
    <location>
        <begin position="359"/>
        <end position="375"/>
    </location>
</feature>
<dbReference type="SUPFAM" id="SSF88645">
    <property type="entry name" value="ssDNA viruses"/>
    <property type="match status" value="1"/>
</dbReference>
<dbReference type="GO" id="GO:0039615">
    <property type="term" value="C:T=1 icosahedral viral capsid"/>
    <property type="evidence" value="ECO:0007669"/>
    <property type="project" value="UniProtKB-KW"/>
</dbReference>
<dbReference type="InterPro" id="IPR013607">
    <property type="entry name" value="Phospholipase_A2-like"/>
</dbReference>
<feature type="domain" description="Phospholipase A2-like" evidence="6">
    <location>
        <begin position="128"/>
        <end position="171"/>
    </location>
</feature>
<dbReference type="GO" id="GO:0005198">
    <property type="term" value="F:structural molecule activity"/>
    <property type="evidence" value="ECO:0007669"/>
    <property type="project" value="InterPro"/>
</dbReference>
<feature type="compositionally biased region" description="Low complexity" evidence="5">
    <location>
        <begin position="311"/>
        <end position="326"/>
    </location>
</feature>
<dbReference type="InterPro" id="IPR003433">
    <property type="entry name" value="Capsid_VP4_densovirus"/>
</dbReference>
<protein>
    <submittedName>
        <fullName evidence="7">Structural protein</fullName>
    </submittedName>
</protein>
<dbReference type="Pfam" id="PF08398">
    <property type="entry name" value="Phospholip_A2_4"/>
    <property type="match status" value="1"/>
</dbReference>
<feature type="compositionally biased region" description="Basic and acidic residues" evidence="5">
    <location>
        <begin position="236"/>
        <end position="251"/>
    </location>
</feature>
<name>A0A8A4XDS4_9VIRU</name>